<dbReference type="Proteomes" id="UP000054007">
    <property type="component" value="Unassembled WGS sequence"/>
</dbReference>
<dbReference type="SMART" id="SM00829">
    <property type="entry name" value="PKS_ER"/>
    <property type="match status" value="1"/>
</dbReference>
<dbReference type="InterPro" id="IPR013154">
    <property type="entry name" value="ADH-like_N"/>
</dbReference>
<gene>
    <name evidence="2" type="ORF">CYLTODRAFT_455999</name>
</gene>
<evidence type="ECO:0000259" key="1">
    <source>
        <dbReference type="SMART" id="SM00829"/>
    </source>
</evidence>
<dbReference type="Gene3D" id="3.90.180.10">
    <property type="entry name" value="Medium-chain alcohol dehydrogenases, catalytic domain"/>
    <property type="match status" value="1"/>
</dbReference>
<protein>
    <submittedName>
        <fullName evidence="2">GroES-like protein</fullName>
    </submittedName>
</protein>
<dbReference type="OrthoDB" id="3233595at2759"/>
<dbReference type="InterPro" id="IPR036291">
    <property type="entry name" value="NAD(P)-bd_dom_sf"/>
</dbReference>
<feature type="domain" description="Enoyl reductase (ER)" evidence="1">
    <location>
        <begin position="14"/>
        <end position="336"/>
    </location>
</feature>
<dbReference type="EMBL" id="KN880577">
    <property type="protein sequence ID" value="KIY65798.1"/>
    <property type="molecule type" value="Genomic_DNA"/>
</dbReference>
<dbReference type="PANTHER" id="PTHR45348">
    <property type="entry name" value="HYPOTHETICAL OXIDOREDUCTASE (EUROFUNG)"/>
    <property type="match status" value="1"/>
</dbReference>
<organism evidence="2 3">
    <name type="scientific">Cylindrobasidium torrendii FP15055 ss-10</name>
    <dbReference type="NCBI Taxonomy" id="1314674"/>
    <lineage>
        <taxon>Eukaryota</taxon>
        <taxon>Fungi</taxon>
        <taxon>Dikarya</taxon>
        <taxon>Basidiomycota</taxon>
        <taxon>Agaricomycotina</taxon>
        <taxon>Agaricomycetes</taxon>
        <taxon>Agaricomycetidae</taxon>
        <taxon>Agaricales</taxon>
        <taxon>Marasmiineae</taxon>
        <taxon>Physalacriaceae</taxon>
        <taxon>Cylindrobasidium</taxon>
    </lineage>
</organism>
<proteinExistence type="predicted"/>
<dbReference type="PANTHER" id="PTHR45348:SF2">
    <property type="entry name" value="ZINC-TYPE ALCOHOL DEHYDROGENASE-LIKE PROTEIN C2E1P3.01"/>
    <property type="match status" value="1"/>
</dbReference>
<dbReference type="CDD" id="cd08249">
    <property type="entry name" value="enoyl_reductase_like"/>
    <property type="match status" value="1"/>
</dbReference>
<dbReference type="InterPro" id="IPR020843">
    <property type="entry name" value="ER"/>
</dbReference>
<keyword evidence="3" id="KW-1185">Reference proteome</keyword>
<dbReference type="Pfam" id="PF00107">
    <property type="entry name" value="ADH_zinc_N"/>
    <property type="match status" value="1"/>
</dbReference>
<dbReference type="SUPFAM" id="SSF51735">
    <property type="entry name" value="NAD(P)-binding Rossmann-fold domains"/>
    <property type="match status" value="1"/>
</dbReference>
<accession>A0A0D7B5G6</accession>
<dbReference type="Gene3D" id="3.40.50.720">
    <property type="entry name" value="NAD(P)-binding Rossmann-like Domain"/>
    <property type="match status" value="1"/>
</dbReference>
<dbReference type="AlphaFoldDB" id="A0A0D7B5G6"/>
<dbReference type="GO" id="GO:0016651">
    <property type="term" value="F:oxidoreductase activity, acting on NAD(P)H"/>
    <property type="evidence" value="ECO:0007669"/>
    <property type="project" value="InterPro"/>
</dbReference>
<evidence type="ECO:0000313" key="3">
    <source>
        <dbReference type="Proteomes" id="UP000054007"/>
    </source>
</evidence>
<name>A0A0D7B5G6_9AGAR</name>
<dbReference type="SUPFAM" id="SSF50129">
    <property type="entry name" value="GroES-like"/>
    <property type="match status" value="1"/>
</dbReference>
<dbReference type="Pfam" id="PF08240">
    <property type="entry name" value="ADH_N"/>
    <property type="match status" value="1"/>
</dbReference>
<reference evidence="2 3" key="1">
    <citation type="journal article" date="2015" name="Fungal Genet. Biol.">
        <title>Evolution of novel wood decay mechanisms in Agaricales revealed by the genome sequences of Fistulina hepatica and Cylindrobasidium torrendii.</title>
        <authorList>
            <person name="Floudas D."/>
            <person name="Held B.W."/>
            <person name="Riley R."/>
            <person name="Nagy L.G."/>
            <person name="Koehler G."/>
            <person name="Ransdell A.S."/>
            <person name="Younus H."/>
            <person name="Chow J."/>
            <person name="Chiniquy J."/>
            <person name="Lipzen A."/>
            <person name="Tritt A."/>
            <person name="Sun H."/>
            <person name="Haridas S."/>
            <person name="LaButti K."/>
            <person name="Ohm R.A."/>
            <person name="Kues U."/>
            <person name="Blanchette R.A."/>
            <person name="Grigoriev I.V."/>
            <person name="Minto R.E."/>
            <person name="Hibbett D.S."/>
        </authorList>
    </citation>
    <scope>NUCLEOTIDE SEQUENCE [LARGE SCALE GENOMIC DNA]</scope>
    <source>
        <strain evidence="2 3">FP15055 ss-10</strain>
    </source>
</reference>
<dbReference type="STRING" id="1314674.A0A0D7B5G6"/>
<dbReference type="InterPro" id="IPR013149">
    <property type="entry name" value="ADH-like_C"/>
</dbReference>
<dbReference type="InterPro" id="IPR047122">
    <property type="entry name" value="Trans-enoyl_RdTase-like"/>
</dbReference>
<dbReference type="InterPro" id="IPR011032">
    <property type="entry name" value="GroES-like_sf"/>
</dbReference>
<evidence type="ECO:0000313" key="2">
    <source>
        <dbReference type="EMBL" id="KIY65798.1"/>
    </source>
</evidence>
<sequence length="342" mass="37057">MPTQGALFLEKAKGNFILQQRDIPTAPAGEILVKIHATALNPIDWQLQKYAFFLKDYPAILGTDIAGEVEAVGKGVTEFKKGDRMVSLRTTAHHFSSTLSFQNIKLQRLIPDSISFDQAATIPVAFLAAVTGLFGENLKGIGAGLNPNVDWPAPQQTGQTIFVIGGSTSVGQYVIQLAKFLGFTNIIAYASQKHHSYLAELGATGFIDRAAVPLDRLDTAVSGPVEIVFDCVSSVEAQEVAPKIVSPEGAAISVNEDERSEEAKAKDKTFFAVFATSFAAGHEVFGERLWAKVERLLEERVIQPNRLEVVPGGLRGVLPGLKRLENNMVSGYKLVVHPQETE</sequence>